<organism evidence="3 4">
    <name type="scientific">Chryseobacterium oleae</name>
    <dbReference type="NCBI Taxonomy" id="491207"/>
    <lineage>
        <taxon>Bacteria</taxon>
        <taxon>Pseudomonadati</taxon>
        <taxon>Bacteroidota</taxon>
        <taxon>Flavobacteriia</taxon>
        <taxon>Flavobacteriales</taxon>
        <taxon>Weeksellaceae</taxon>
        <taxon>Chryseobacterium group</taxon>
        <taxon>Chryseobacterium</taxon>
    </lineage>
</organism>
<evidence type="ECO:0000313" key="3">
    <source>
        <dbReference type="EMBL" id="SFN03409.1"/>
    </source>
</evidence>
<dbReference type="EMBL" id="FOVD01000001">
    <property type="protein sequence ID" value="SFN03409.1"/>
    <property type="molecule type" value="Genomic_DNA"/>
</dbReference>
<accession>A0A1I4VQW4</accession>
<feature type="compositionally biased region" description="Polar residues" evidence="1">
    <location>
        <begin position="39"/>
        <end position="57"/>
    </location>
</feature>
<reference evidence="4" key="1">
    <citation type="submission" date="2016-10" db="EMBL/GenBank/DDBJ databases">
        <authorList>
            <person name="Varghese N."/>
            <person name="Submissions S."/>
        </authorList>
    </citation>
    <scope>NUCLEOTIDE SEQUENCE [LARGE SCALE GENOMIC DNA]</scope>
    <source>
        <strain evidence="4">DSM 25575</strain>
    </source>
</reference>
<evidence type="ECO:0008006" key="5">
    <source>
        <dbReference type="Google" id="ProtNLM"/>
    </source>
</evidence>
<feature type="chain" id="PRO_5011436203" description="Lipoprotein" evidence="2">
    <location>
        <begin position="22"/>
        <end position="194"/>
    </location>
</feature>
<keyword evidence="2" id="KW-0732">Signal</keyword>
<feature type="compositionally biased region" description="Basic and acidic residues" evidence="1">
    <location>
        <begin position="22"/>
        <end position="34"/>
    </location>
</feature>
<dbReference type="OrthoDB" id="6717268at2"/>
<evidence type="ECO:0000313" key="4">
    <source>
        <dbReference type="Proteomes" id="UP000198769"/>
    </source>
</evidence>
<gene>
    <name evidence="3" type="ORF">SAMN05421594_0518</name>
</gene>
<evidence type="ECO:0000256" key="2">
    <source>
        <dbReference type="SAM" id="SignalP"/>
    </source>
</evidence>
<dbReference type="AlphaFoldDB" id="A0A1I4VQW4"/>
<protein>
    <recommendedName>
        <fullName evidence="5">Lipoprotein</fullName>
    </recommendedName>
</protein>
<sequence>MINNKLLILSLLAALSISSCKNDKKQQPKNEITRKPTNHKSSSQPQENHSPKSNLNTKDNVVLSQKHSPNTISCDLDGDHLPDTVKIVQNTDNKKYGLEIMFGDKEVEYLGMGKEILGQGFDDIDWVGVFEKAPKGEIYWNNVNENGDIMSDEEVKESDKIKLPNDGIFIHQEEACGGGIIYLKDGKFEWIQQE</sequence>
<proteinExistence type="predicted"/>
<dbReference type="RefSeq" id="WP_090022672.1">
    <property type="nucleotide sequence ID" value="NZ_FOVD01000001.1"/>
</dbReference>
<evidence type="ECO:0000256" key="1">
    <source>
        <dbReference type="SAM" id="MobiDB-lite"/>
    </source>
</evidence>
<keyword evidence="4" id="KW-1185">Reference proteome</keyword>
<dbReference type="PROSITE" id="PS51257">
    <property type="entry name" value="PROKAR_LIPOPROTEIN"/>
    <property type="match status" value="1"/>
</dbReference>
<dbReference type="Proteomes" id="UP000198769">
    <property type="component" value="Unassembled WGS sequence"/>
</dbReference>
<feature type="region of interest" description="Disordered" evidence="1">
    <location>
        <begin position="22"/>
        <end position="57"/>
    </location>
</feature>
<name>A0A1I4VQW4_CHROL</name>
<feature type="signal peptide" evidence="2">
    <location>
        <begin position="1"/>
        <end position="21"/>
    </location>
</feature>